<proteinExistence type="predicted"/>
<sequence>MDSNEFPSIRSEDGYSTSTSLSSGLTGYEDELNEIKHILNLGSVHKVKKNGTDKNTIDVSTYETRINNLTSELQTSLKLNEKYKNQLFSLERSNELRVHEHFEKLLQANSSLENQLASANKQFSLLMKNKSNSLPNSLSLEKLVSELQIELEQNRNENHANTAIHQDLNLQLNELSLELKIKQNCIDELKKKVTEQHIDIGKLKQSNALLTSNCTCVKLEFEHLRKSNVWYKEQLHSCQTEKKKVVEDFLTVKKDLINGNRENERLQLQMENLKKKYMELMNDYKNLEDNLLKQIQKLETKNTLMQQPLEPVKKRVNNVHENEIKSLQESILVIQSNLEEQRTLFNAISKENVNLQSHLTIVENELDNKQLSIELTECNYKEISTKYLEIKEELKQRNNQLLSSNSLNSKLQLALESVTEERDEITRSIVAVRKDFQRFLNLHQETKQELLQRKMEAENSEYDLKVSQKMLKEFETSEKENFMIIRSVNDELKHLKDDKLVLMEVNANKCHQYERALDEMRNNIVTLENVLKGVLDNFTEYFARRPVKSIQESGIEYVTNLNAFFEKLQKFGGTEAHAIFKRKLLDRLHKIEDRVSVVDTKCEESFKLLETKTTSKPCITTGADDLLKLRAALQVKDLKSLEKQKKYEIVNRTLLKKIKEHMKARSKAEKQCSYLETMYNDTMEKLNTSRLELSTKAAELADFKNMFREKNRALEKLQNAVTNLEMKLEQNKISSEQLNAISEEIKTKHACIVALNLELTALRDKSDRLREHYDKVLIKCDNLQDDKIQLENSRQEHLLDCTKTIGGLEMELTELQDKIEYYLKENEILKCNMINKNCEIADLQERNGRIQSAANEKEQFVKRLQNEANQSMETCKRSSAEKMCLQGLINDFKTALNSAIKENQDLKQRILLLTKEKMSSSLPTELIINPLDYKHINSLINRAQMSEVNSLGKLEDSLNCLKREMACLQKQIVEKNFSVSSL</sequence>
<feature type="compositionally biased region" description="Low complexity" evidence="2">
    <location>
        <begin position="14"/>
        <end position="23"/>
    </location>
</feature>
<dbReference type="RefSeq" id="XP_017784928.1">
    <property type="nucleotide sequence ID" value="XM_017929439.1"/>
</dbReference>
<dbReference type="Gene3D" id="1.10.287.1490">
    <property type="match status" value="1"/>
</dbReference>
<dbReference type="GeneID" id="108568377"/>
<dbReference type="RefSeq" id="XP_017784927.1">
    <property type="nucleotide sequence ID" value="XM_017929438.1"/>
</dbReference>
<protein>
    <submittedName>
        <fullName evidence="4 5">Major antigen-like</fullName>
    </submittedName>
</protein>
<evidence type="ECO:0000256" key="2">
    <source>
        <dbReference type="SAM" id="MobiDB-lite"/>
    </source>
</evidence>
<gene>
    <name evidence="4 5" type="primary">LOC108568377</name>
</gene>
<evidence type="ECO:0000256" key="1">
    <source>
        <dbReference type="SAM" id="Coils"/>
    </source>
</evidence>
<keyword evidence="3" id="KW-1185">Reference proteome</keyword>
<dbReference type="Proteomes" id="UP000695000">
    <property type="component" value="Unplaced"/>
</dbReference>
<name>A0ABM1NDM8_NICVS</name>
<reference evidence="4 5" key="1">
    <citation type="submission" date="2025-05" db="UniProtKB">
        <authorList>
            <consortium name="RefSeq"/>
        </authorList>
    </citation>
    <scope>IDENTIFICATION</scope>
    <source>
        <tissue evidence="4 5">Whole Larva</tissue>
    </source>
</reference>
<feature type="coiled-coil region" evidence="1">
    <location>
        <begin position="256"/>
        <end position="301"/>
    </location>
</feature>
<feature type="coiled-coil region" evidence="1">
    <location>
        <begin position="503"/>
        <end position="537"/>
    </location>
</feature>
<organism evidence="3 5">
    <name type="scientific">Nicrophorus vespilloides</name>
    <name type="common">Boreal carrion beetle</name>
    <dbReference type="NCBI Taxonomy" id="110193"/>
    <lineage>
        <taxon>Eukaryota</taxon>
        <taxon>Metazoa</taxon>
        <taxon>Ecdysozoa</taxon>
        <taxon>Arthropoda</taxon>
        <taxon>Hexapoda</taxon>
        <taxon>Insecta</taxon>
        <taxon>Pterygota</taxon>
        <taxon>Neoptera</taxon>
        <taxon>Endopterygota</taxon>
        <taxon>Coleoptera</taxon>
        <taxon>Polyphaga</taxon>
        <taxon>Staphyliniformia</taxon>
        <taxon>Silphidae</taxon>
        <taxon>Nicrophorinae</taxon>
        <taxon>Nicrophorus</taxon>
    </lineage>
</organism>
<feature type="coiled-coil region" evidence="1">
    <location>
        <begin position="380"/>
        <end position="460"/>
    </location>
</feature>
<keyword evidence="1" id="KW-0175">Coiled coil</keyword>
<feature type="region of interest" description="Disordered" evidence="2">
    <location>
        <begin position="1"/>
        <end position="23"/>
    </location>
</feature>
<evidence type="ECO:0000313" key="3">
    <source>
        <dbReference type="Proteomes" id="UP000695000"/>
    </source>
</evidence>
<accession>A0ABM1NDM8</accession>
<evidence type="ECO:0000313" key="5">
    <source>
        <dbReference type="RefSeq" id="XP_017784928.1"/>
    </source>
</evidence>
<feature type="coiled-coil region" evidence="1">
    <location>
        <begin position="700"/>
        <end position="916"/>
    </location>
</feature>
<evidence type="ECO:0000313" key="4">
    <source>
        <dbReference type="RefSeq" id="XP_017784927.1"/>
    </source>
</evidence>
<feature type="coiled-coil region" evidence="1">
    <location>
        <begin position="66"/>
        <end position="192"/>
    </location>
</feature>